<dbReference type="PANTHER" id="PTHR47343:SF1">
    <property type="entry name" value="TRANSCRIPTIONAL ACTIVATOR SPT7"/>
    <property type="match status" value="1"/>
</dbReference>
<dbReference type="EMBL" id="JANVFO010000001">
    <property type="protein sequence ID" value="KAJ3737693.1"/>
    <property type="molecule type" value="Genomic_DNA"/>
</dbReference>
<evidence type="ECO:0000259" key="10">
    <source>
        <dbReference type="PROSITE" id="PS50222"/>
    </source>
</evidence>
<dbReference type="SMART" id="SM00297">
    <property type="entry name" value="BROMO"/>
    <property type="match status" value="1"/>
</dbReference>
<evidence type="ECO:0000256" key="8">
    <source>
        <dbReference type="SAM" id="MobiDB-lite"/>
    </source>
</evidence>
<dbReference type="InterPro" id="IPR011992">
    <property type="entry name" value="EF-hand-dom_pair"/>
</dbReference>
<proteinExistence type="predicted"/>
<keyword evidence="6" id="KW-0539">Nucleus</keyword>
<feature type="region of interest" description="Disordered" evidence="8">
    <location>
        <begin position="882"/>
        <end position="961"/>
    </location>
</feature>
<organism evidence="11 12">
    <name type="scientific">Lentinula guzmanii</name>
    <dbReference type="NCBI Taxonomy" id="2804957"/>
    <lineage>
        <taxon>Eukaryota</taxon>
        <taxon>Fungi</taxon>
        <taxon>Dikarya</taxon>
        <taxon>Basidiomycota</taxon>
        <taxon>Agaricomycotina</taxon>
        <taxon>Agaricomycetes</taxon>
        <taxon>Agaricomycetidae</taxon>
        <taxon>Agaricales</taxon>
        <taxon>Marasmiineae</taxon>
        <taxon>Omphalotaceae</taxon>
        <taxon>Lentinula</taxon>
    </lineage>
</organism>
<feature type="compositionally biased region" description="Low complexity" evidence="8">
    <location>
        <begin position="1021"/>
        <end position="1033"/>
    </location>
</feature>
<dbReference type="InterPro" id="IPR009072">
    <property type="entry name" value="Histone-fold"/>
</dbReference>
<dbReference type="Pfam" id="PF07524">
    <property type="entry name" value="Bromo_TP"/>
    <property type="match status" value="1"/>
</dbReference>
<feature type="compositionally biased region" description="Low complexity" evidence="8">
    <location>
        <begin position="920"/>
        <end position="939"/>
    </location>
</feature>
<dbReference type="Gene3D" id="1.20.920.10">
    <property type="entry name" value="Bromodomain-like"/>
    <property type="match status" value="1"/>
</dbReference>
<dbReference type="InterPro" id="IPR018247">
    <property type="entry name" value="EF_Hand_1_Ca_BS"/>
</dbReference>
<comment type="subcellular location">
    <subcellularLocation>
        <location evidence="1">Nucleus</location>
    </subcellularLocation>
</comment>
<dbReference type="InterPro" id="IPR002048">
    <property type="entry name" value="EF_hand_dom"/>
</dbReference>
<feature type="domain" description="EF-hand" evidence="10">
    <location>
        <begin position="1294"/>
        <end position="1329"/>
    </location>
</feature>
<gene>
    <name evidence="11" type="ORF">DFJ43DRAFT_1135412</name>
</gene>
<dbReference type="GO" id="GO:0006325">
    <property type="term" value="P:chromatin organization"/>
    <property type="evidence" value="ECO:0007669"/>
    <property type="project" value="UniProtKB-ARBA"/>
</dbReference>
<name>A0AA38K2H0_9AGAR</name>
<feature type="compositionally biased region" description="Polar residues" evidence="8">
    <location>
        <begin position="1125"/>
        <end position="1136"/>
    </location>
</feature>
<feature type="domain" description="EF-hand" evidence="10">
    <location>
        <begin position="1227"/>
        <end position="1262"/>
    </location>
</feature>
<evidence type="ECO:0000256" key="4">
    <source>
        <dbReference type="ARBA" id="ARBA00023117"/>
    </source>
</evidence>
<feature type="region of interest" description="Disordered" evidence="8">
    <location>
        <begin position="468"/>
        <end position="505"/>
    </location>
</feature>
<dbReference type="Proteomes" id="UP001176059">
    <property type="component" value="Unassembled WGS sequence"/>
</dbReference>
<dbReference type="PANTHER" id="PTHR47343">
    <property type="entry name" value="TRANSCRIPTIONAL ACTIVATOR SPT7"/>
    <property type="match status" value="1"/>
</dbReference>
<dbReference type="InterPro" id="IPR006565">
    <property type="entry name" value="BTP"/>
</dbReference>
<reference evidence="11" key="2">
    <citation type="journal article" date="2023" name="Proc. Natl. Acad. Sci. U.S.A.">
        <title>A global phylogenomic analysis of the shiitake genus Lentinula.</title>
        <authorList>
            <person name="Sierra-Patev S."/>
            <person name="Min B."/>
            <person name="Naranjo-Ortiz M."/>
            <person name="Looney B."/>
            <person name="Konkel Z."/>
            <person name="Slot J.C."/>
            <person name="Sakamoto Y."/>
            <person name="Steenwyk J.L."/>
            <person name="Rokas A."/>
            <person name="Carro J."/>
            <person name="Camarero S."/>
            <person name="Ferreira P."/>
            <person name="Molpeceres G."/>
            <person name="Ruiz-Duenas F.J."/>
            <person name="Serrano A."/>
            <person name="Henrissat B."/>
            <person name="Drula E."/>
            <person name="Hughes K.W."/>
            <person name="Mata J.L."/>
            <person name="Ishikawa N.K."/>
            <person name="Vargas-Isla R."/>
            <person name="Ushijima S."/>
            <person name="Smith C.A."/>
            <person name="Donoghue J."/>
            <person name="Ahrendt S."/>
            <person name="Andreopoulos W."/>
            <person name="He G."/>
            <person name="LaButti K."/>
            <person name="Lipzen A."/>
            <person name="Ng V."/>
            <person name="Riley R."/>
            <person name="Sandor L."/>
            <person name="Barry K."/>
            <person name="Martinez A.T."/>
            <person name="Xiao Y."/>
            <person name="Gibbons J.G."/>
            <person name="Terashima K."/>
            <person name="Grigoriev I.V."/>
            <person name="Hibbett D."/>
        </authorList>
    </citation>
    <scope>NUCLEOTIDE SEQUENCE</scope>
    <source>
        <strain evidence="11">ET3784</strain>
    </source>
</reference>
<dbReference type="InterPro" id="IPR037782">
    <property type="entry name" value="Spt7"/>
</dbReference>
<protein>
    <recommendedName>
        <fullName evidence="13">EF-hand</fullName>
    </recommendedName>
</protein>
<dbReference type="GO" id="GO:0000124">
    <property type="term" value="C:SAGA complex"/>
    <property type="evidence" value="ECO:0007669"/>
    <property type="project" value="InterPro"/>
</dbReference>
<dbReference type="PROSITE" id="PS50222">
    <property type="entry name" value="EF_HAND_2"/>
    <property type="match status" value="2"/>
</dbReference>
<evidence type="ECO:0000256" key="1">
    <source>
        <dbReference type="ARBA" id="ARBA00004123"/>
    </source>
</evidence>
<dbReference type="GO" id="GO:0005509">
    <property type="term" value="F:calcium ion binding"/>
    <property type="evidence" value="ECO:0007669"/>
    <property type="project" value="InterPro"/>
</dbReference>
<dbReference type="PROSITE" id="PS50014">
    <property type="entry name" value="BROMODOMAIN_2"/>
    <property type="match status" value="1"/>
</dbReference>
<dbReference type="Gene3D" id="1.10.20.10">
    <property type="entry name" value="Histone, subunit A"/>
    <property type="match status" value="1"/>
</dbReference>
<dbReference type="GO" id="GO:0006357">
    <property type="term" value="P:regulation of transcription by RNA polymerase II"/>
    <property type="evidence" value="ECO:0007669"/>
    <property type="project" value="TreeGrafter"/>
</dbReference>
<keyword evidence="4 7" id="KW-0103">Bromodomain</keyword>
<dbReference type="InterPro" id="IPR001487">
    <property type="entry name" value="Bromodomain"/>
</dbReference>
<dbReference type="GO" id="GO:0005198">
    <property type="term" value="F:structural molecule activity"/>
    <property type="evidence" value="ECO:0007669"/>
    <property type="project" value="TreeGrafter"/>
</dbReference>
<evidence type="ECO:0008006" key="13">
    <source>
        <dbReference type="Google" id="ProtNLM"/>
    </source>
</evidence>
<dbReference type="SMART" id="SM00054">
    <property type="entry name" value="EFh"/>
    <property type="match status" value="4"/>
</dbReference>
<dbReference type="GO" id="GO:0046695">
    <property type="term" value="C:SLIK (SAGA-like) complex"/>
    <property type="evidence" value="ECO:0007669"/>
    <property type="project" value="InterPro"/>
</dbReference>
<feature type="compositionally biased region" description="Low complexity" evidence="8">
    <location>
        <begin position="1112"/>
        <end position="1123"/>
    </location>
</feature>
<dbReference type="Pfam" id="PF00439">
    <property type="entry name" value="Bromodomain"/>
    <property type="match status" value="1"/>
</dbReference>
<dbReference type="CDD" id="cd22927">
    <property type="entry name" value="HFD_SPT7"/>
    <property type="match status" value="1"/>
</dbReference>
<evidence type="ECO:0000259" key="9">
    <source>
        <dbReference type="PROSITE" id="PS50014"/>
    </source>
</evidence>
<reference evidence="11" key="1">
    <citation type="submission" date="2022-08" db="EMBL/GenBank/DDBJ databases">
        <authorList>
            <consortium name="DOE Joint Genome Institute"/>
            <person name="Min B."/>
            <person name="Sierra-Patev S."/>
            <person name="Naranjo-Ortiz M."/>
            <person name="Looney B."/>
            <person name="Konkel Z."/>
            <person name="Slot J.C."/>
            <person name="Sakamoto Y."/>
            <person name="Steenwyk J.L."/>
            <person name="Rokas A."/>
            <person name="Carro J."/>
            <person name="Camarero S."/>
            <person name="Ferreira P."/>
            <person name="Molpeceres G."/>
            <person name="Ruiz-duenas F.J."/>
            <person name="Serrano A."/>
            <person name="Henrissat B."/>
            <person name="Drula E."/>
            <person name="Hughes K.W."/>
            <person name="Mata J.L."/>
            <person name="Ishikawa N.K."/>
            <person name="Vargas-Isla R."/>
            <person name="Ushijima S."/>
            <person name="Smith C.A."/>
            <person name="Ahrendt S."/>
            <person name="Andreopoulos W."/>
            <person name="He G."/>
            <person name="LaButti K."/>
            <person name="Lipzen A."/>
            <person name="Ng V."/>
            <person name="Riley R."/>
            <person name="Sandor L."/>
            <person name="Barry K."/>
            <person name="Martinez A.T."/>
            <person name="Xiao Y."/>
            <person name="Gibbons J.G."/>
            <person name="Terashima K."/>
            <person name="Hibbett D.S."/>
            <person name="Grigoriev I.V."/>
        </authorList>
    </citation>
    <scope>NUCLEOTIDE SEQUENCE</scope>
    <source>
        <strain evidence="11">ET3784</strain>
    </source>
</reference>
<dbReference type="SUPFAM" id="SSF47370">
    <property type="entry name" value="Bromodomain"/>
    <property type="match status" value="1"/>
</dbReference>
<dbReference type="GO" id="GO:0046982">
    <property type="term" value="F:protein heterodimerization activity"/>
    <property type="evidence" value="ECO:0007669"/>
    <property type="project" value="InterPro"/>
</dbReference>
<evidence type="ECO:0000256" key="6">
    <source>
        <dbReference type="ARBA" id="ARBA00023242"/>
    </source>
</evidence>
<keyword evidence="5" id="KW-0804">Transcription</keyword>
<feature type="region of interest" description="Disordered" evidence="8">
    <location>
        <begin position="973"/>
        <end position="1035"/>
    </location>
</feature>
<dbReference type="PROSITE" id="PS00018">
    <property type="entry name" value="EF_HAND_1"/>
    <property type="match status" value="2"/>
</dbReference>
<feature type="region of interest" description="Disordered" evidence="8">
    <location>
        <begin position="1170"/>
        <end position="1224"/>
    </location>
</feature>
<evidence type="ECO:0000313" key="12">
    <source>
        <dbReference type="Proteomes" id="UP001176059"/>
    </source>
</evidence>
<keyword evidence="2" id="KW-0106">Calcium</keyword>
<evidence type="ECO:0000256" key="3">
    <source>
        <dbReference type="ARBA" id="ARBA00023015"/>
    </source>
</evidence>
<feature type="compositionally biased region" description="Pro residues" evidence="8">
    <location>
        <begin position="1177"/>
        <end position="1193"/>
    </location>
</feature>
<feature type="compositionally biased region" description="Polar residues" evidence="8">
    <location>
        <begin position="890"/>
        <end position="911"/>
    </location>
</feature>
<dbReference type="Gene3D" id="1.10.238.10">
    <property type="entry name" value="EF-hand"/>
    <property type="match status" value="1"/>
</dbReference>
<keyword evidence="12" id="KW-1185">Reference proteome</keyword>
<dbReference type="SUPFAM" id="SSF47473">
    <property type="entry name" value="EF-hand"/>
    <property type="match status" value="1"/>
</dbReference>
<dbReference type="CDD" id="cd16180">
    <property type="entry name" value="EFh_PEF_Group_I"/>
    <property type="match status" value="1"/>
</dbReference>
<sequence>MAKVIIKQQYLRYHILWQSILQPKYIVHVSRSHLVLLLMCEIAGIQYHRGASNLLTSTRRTWEFAQVQGLSPRLESKRSGEEPLVRWRRGDGRREDDYEDNGSTIVDSNGERMNNLLKTLLDSRVKTLQDVDLKSLLTTVKDGRGRRDDNALSNAFYESLEGVLTDLKTVTLRLKDNHDAEAFLKPVLKAEVADYYEGKSQSYRILDLISNPMDFQTMGKKLKARQYKSKKEFKDDLDLIWSNCCTYNSTEGHHLPKAALRLKAKAEKLLANITDRKERADPHIPFDFPSSGAIHPKINGLNGRAHTRSPSVASSSSSKLPPITIKTSFLAKAVTKIPRRDTSFEESPALIRTPEGMTMFRDLDRSLLQEVPSSSTSNIGSRMRELVSVEHGDEYDSEPAQLGDKRKVVNGLGDYRAHKRARFATPLPVSDSFPGSPTSQDDDLTQLWWSAVQADALLPNGLPEIPVASSSSQHPFLKPPIPKSLAQTAKKKKHRKKLPDSYRPEDKPKALLTLMNNNVRTIKRVRHTHARFAALGLAKDSGGNEDGEGAETVSTFNAPSTAVVSAGPGLGTGGLGADPMDVEEATDDRVDERPWEIPTRQGRKSSGIEIGSKNADECLRWMNGKVLEHAGFQGTSRAALDVLSGVASEYLLNVGRTIKFLSDKFARTMSSEEIILHTLFESGISEIQDLDRYVADDIERYGSRLADLEKKLVGAYREVTSVETLEDEGLFDEEEEDETSALALGEFADTLGVDYFGLRELGIADEFGMSSLTIPKRLLNGKKRRMNLLPIAKPTEPPPPFPPPSPLILLTAGQIPEQIGLLHKFYYDRLQAAVPPSAPTLPPTWSSTLPIPSLAPPSLPGPSLGNPYPNIPSLPKPSIPALPGPLKLSGAQSAPASIPTPSRNTLPQMLNTAPPPPPSLLSSSDLSQTSSQLQLQHPNQPLPPPPEAVIPDDSPSPAQIKMGPIGQIVKTGSSYPAAKKKAKGVTGAGNGTASTSNTNNNNSNGNNAHTNAHPTDINTDLNNAPSASPNSLSTGLSSVNGIIQPAYPPGPGSRIMNHIGNGIGSSFVPTIPGTSTVTTDDPVLGSSPSPKKKKGATGVGTGNGRKKRMLDAAQGQTQAQAQAHTHPSQNQSSQGHGQDPRPPPFPPFVAANLTLTSRRSSTHELTLYKQYGSGGYAPPPGGPPGGYGNPPPASYGSPPGGYGSYPPPGGPPGGGFAARGSMGPPPGADPQLWSWFAAVDTDNSGSINAHELERALINGDWTPFDLDTVKMLMSIFDADRSGTIGFNEFAGLWKYIKDWQNVFRHFDRDRSGSIDGPELRDALSQFGYQLSPQLLDLVQRKYDVKASSVTGARGMPPPGISFDRFVRACVAIKQLSEAFGRLDNDRDGWIQINYDQFMQTVLTLP</sequence>
<keyword evidence="3" id="KW-0805">Transcription regulation</keyword>
<evidence type="ECO:0000256" key="5">
    <source>
        <dbReference type="ARBA" id="ARBA00023163"/>
    </source>
</evidence>
<dbReference type="InterPro" id="IPR036427">
    <property type="entry name" value="Bromodomain-like_sf"/>
</dbReference>
<evidence type="ECO:0000256" key="7">
    <source>
        <dbReference type="PROSITE-ProRule" id="PRU00035"/>
    </source>
</evidence>
<accession>A0AA38K2H0</accession>
<feature type="compositionally biased region" description="Low complexity" evidence="8">
    <location>
        <begin position="991"/>
        <end position="1013"/>
    </location>
</feature>
<feature type="domain" description="Bromo" evidence="9">
    <location>
        <begin position="175"/>
        <end position="255"/>
    </location>
</feature>
<feature type="region of interest" description="Disordered" evidence="8">
    <location>
        <begin position="1070"/>
        <end position="1150"/>
    </location>
</feature>
<evidence type="ECO:0000313" key="11">
    <source>
        <dbReference type="EMBL" id="KAJ3737693.1"/>
    </source>
</evidence>
<dbReference type="PRINTS" id="PR00503">
    <property type="entry name" value="BROMODOMAIN"/>
</dbReference>
<dbReference type="Pfam" id="PF13499">
    <property type="entry name" value="EF-hand_7"/>
    <property type="match status" value="1"/>
</dbReference>
<comment type="caution">
    <text evidence="11">The sequence shown here is derived from an EMBL/GenBank/DDBJ whole genome shotgun (WGS) entry which is preliminary data.</text>
</comment>
<dbReference type="Pfam" id="PF13405">
    <property type="entry name" value="EF-hand_6"/>
    <property type="match status" value="1"/>
</dbReference>
<evidence type="ECO:0000256" key="2">
    <source>
        <dbReference type="ARBA" id="ARBA00022837"/>
    </source>
</evidence>
<dbReference type="GO" id="GO:0005634">
    <property type="term" value="C:nucleus"/>
    <property type="evidence" value="ECO:0007669"/>
    <property type="project" value="UniProtKB-SubCell"/>
</dbReference>